<evidence type="ECO:0000313" key="2">
    <source>
        <dbReference type="EMBL" id="CAI6346053.1"/>
    </source>
</evidence>
<comment type="caution">
    <text evidence="2">The sequence shown here is derived from an EMBL/GenBank/DDBJ whole genome shotgun (WGS) entry which is preliminary data.</text>
</comment>
<dbReference type="Proteomes" id="UP001160148">
    <property type="component" value="Unassembled WGS sequence"/>
</dbReference>
<name>A0AAV0VPD1_9HEMI</name>
<gene>
    <name evidence="2" type="ORF">MEUPH1_LOCUS3001</name>
</gene>
<accession>A0AAV0VPD1</accession>
<organism evidence="2 3">
    <name type="scientific">Macrosiphum euphorbiae</name>
    <name type="common">potato aphid</name>
    <dbReference type="NCBI Taxonomy" id="13131"/>
    <lineage>
        <taxon>Eukaryota</taxon>
        <taxon>Metazoa</taxon>
        <taxon>Ecdysozoa</taxon>
        <taxon>Arthropoda</taxon>
        <taxon>Hexapoda</taxon>
        <taxon>Insecta</taxon>
        <taxon>Pterygota</taxon>
        <taxon>Neoptera</taxon>
        <taxon>Paraneoptera</taxon>
        <taxon>Hemiptera</taxon>
        <taxon>Sternorrhyncha</taxon>
        <taxon>Aphidomorpha</taxon>
        <taxon>Aphidoidea</taxon>
        <taxon>Aphididae</taxon>
        <taxon>Macrosiphini</taxon>
        <taxon>Macrosiphum</taxon>
    </lineage>
</organism>
<keyword evidence="3" id="KW-1185">Reference proteome</keyword>
<evidence type="ECO:0000256" key="1">
    <source>
        <dbReference type="SAM" id="MobiDB-lite"/>
    </source>
</evidence>
<dbReference type="AlphaFoldDB" id="A0AAV0VPD1"/>
<reference evidence="2 3" key="1">
    <citation type="submission" date="2023-01" db="EMBL/GenBank/DDBJ databases">
        <authorList>
            <person name="Whitehead M."/>
        </authorList>
    </citation>
    <scope>NUCLEOTIDE SEQUENCE [LARGE SCALE GENOMIC DNA]</scope>
</reference>
<proteinExistence type="predicted"/>
<feature type="region of interest" description="Disordered" evidence="1">
    <location>
        <begin position="1"/>
        <end position="36"/>
    </location>
</feature>
<evidence type="ECO:0000313" key="3">
    <source>
        <dbReference type="Proteomes" id="UP001160148"/>
    </source>
</evidence>
<protein>
    <submittedName>
        <fullName evidence="2">Uncharacterized protein</fullName>
    </submittedName>
</protein>
<feature type="compositionally biased region" description="Low complexity" evidence="1">
    <location>
        <begin position="1"/>
        <end position="12"/>
    </location>
</feature>
<dbReference type="EMBL" id="CARXXK010000001">
    <property type="protein sequence ID" value="CAI6346053.1"/>
    <property type="molecule type" value="Genomic_DNA"/>
</dbReference>
<sequence>MSSSSSSCTSNSDEQQATIDAENTENQNIFDDGRGESCPAELIQDDAARKIIFERGYVDGIKMRMSFPSEFKSTSNEAGDIFPMINIINAAIVVDVAIRSTMNALEATSLAVDLWNESAEATSIEAVVTIALDAVKTIEVAANVARIISRRSRRSLGMDE</sequence>